<protein>
    <recommendedName>
        <fullName evidence="4">SH3 domain-containing protein</fullName>
    </recommendedName>
</protein>
<keyword evidence="1" id="KW-0732">Signal</keyword>
<reference evidence="2 3" key="1">
    <citation type="submission" date="2021-01" db="EMBL/GenBank/DDBJ databases">
        <title>Whole genome shotgun sequence of Planobispora longispora NBRC 13918.</title>
        <authorList>
            <person name="Komaki H."/>
            <person name="Tamura T."/>
        </authorList>
    </citation>
    <scope>NUCLEOTIDE SEQUENCE [LARGE SCALE GENOMIC DNA]</scope>
    <source>
        <strain evidence="2 3">NBRC 13918</strain>
    </source>
</reference>
<gene>
    <name evidence="2" type="ORF">Plo01_38610</name>
</gene>
<feature type="chain" id="PRO_5039444618" description="SH3 domain-containing protein" evidence="1">
    <location>
        <begin position="29"/>
        <end position="114"/>
    </location>
</feature>
<keyword evidence="3" id="KW-1185">Reference proteome</keyword>
<proteinExistence type="predicted"/>
<evidence type="ECO:0000256" key="1">
    <source>
        <dbReference type="SAM" id="SignalP"/>
    </source>
</evidence>
<name>A0A8J3W636_9ACTN</name>
<evidence type="ECO:0008006" key="4">
    <source>
        <dbReference type="Google" id="ProtNLM"/>
    </source>
</evidence>
<organism evidence="2 3">
    <name type="scientific">Planobispora longispora</name>
    <dbReference type="NCBI Taxonomy" id="28887"/>
    <lineage>
        <taxon>Bacteria</taxon>
        <taxon>Bacillati</taxon>
        <taxon>Actinomycetota</taxon>
        <taxon>Actinomycetes</taxon>
        <taxon>Streptosporangiales</taxon>
        <taxon>Streptosporangiaceae</taxon>
        <taxon>Planobispora</taxon>
    </lineage>
</organism>
<comment type="caution">
    <text evidence="2">The sequence shown here is derived from an EMBL/GenBank/DDBJ whole genome shotgun (WGS) entry which is preliminary data.</text>
</comment>
<feature type="signal peptide" evidence="1">
    <location>
        <begin position="1"/>
        <end position="28"/>
    </location>
</feature>
<evidence type="ECO:0000313" key="3">
    <source>
        <dbReference type="Proteomes" id="UP000616724"/>
    </source>
</evidence>
<evidence type="ECO:0000313" key="2">
    <source>
        <dbReference type="EMBL" id="GIH77432.1"/>
    </source>
</evidence>
<dbReference type="EMBL" id="BOOH01000030">
    <property type="protein sequence ID" value="GIH77432.1"/>
    <property type="molecule type" value="Genomic_DNA"/>
</dbReference>
<sequence>MRLKRFAAALATAAVAAGGTVVAGAVLASPAEASGNSGLGCVFLVKHRAPVKSKPAKKGKVIDRIRRGDRTLGSCRAYGQDKNWHRVVGTRDLTKGYTRQKNLKKLGTTEEFGL</sequence>
<accession>A0A8J3W636</accession>
<dbReference type="AlphaFoldDB" id="A0A8J3W636"/>
<dbReference type="RefSeq" id="WP_203892005.1">
    <property type="nucleotide sequence ID" value="NZ_BOOH01000030.1"/>
</dbReference>
<dbReference type="Proteomes" id="UP000616724">
    <property type="component" value="Unassembled WGS sequence"/>
</dbReference>